<dbReference type="CDD" id="cd10918">
    <property type="entry name" value="CE4_NodB_like_5s_6s"/>
    <property type="match status" value="1"/>
</dbReference>
<evidence type="ECO:0000259" key="3">
    <source>
        <dbReference type="PROSITE" id="PS51677"/>
    </source>
</evidence>
<dbReference type="InterPro" id="IPR011330">
    <property type="entry name" value="Glyco_hydro/deAcase_b/a-brl"/>
</dbReference>
<dbReference type="PANTHER" id="PTHR34216:SF3">
    <property type="entry name" value="POLY-BETA-1,6-N-ACETYL-D-GLUCOSAMINE N-DEACETYLASE"/>
    <property type="match status" value="1"/>
</dbReference>
<dbReference type="InterPro" id="IPR002509">
    <property type="entry name" value="NODB_dom"/>
</dbReference>
<dbReference type="RefSeq" id="WP_344812806.1">
    <property type="nucleotide sequence ID" value="NZ_BAAAYX010000010.1"/>
</dbReference>
<comment type="caution">
    <text evidence="4">The sequence shown here is derived from an EMBL/GenBank/DDBJ whole genome shotgun (WGS) entry which is preliminary data.</text>
</comment>
<dbReference type="Proteomes" id="UP001500051">
    <property type="component" value="Unassembled WGS sequence"/>
</dbReference>
<keyword evidence="5" id="KW-1185">Reference proteome</keyword>
<dbReference type="PANTHER" id="PTHR34216">
    <property type="match status" value="1"/>
</dbReference>
<comment type="subcellular location">
    <subcellularLocation>
        <location evidence="1">Secreted</location>
    </subcellularLocation>
</comment>
<evidence type="ECO:0000256" key="2">
    <source>
        <dbReference type="ARBA" id="ARBA00022729"/>
    </source>
</evidence>
<feature type="domain" description="NodB homology" evidence="3">
    <location>
        <begin position="54"/>
        <end position="228"/>
    </location>
</feature>
<protein>
    <submittedName>
        <fullName evidence="4">Polysaccharide deacetylase family protein</fullName>
    </submittedName>
</protein>
<proteinExistence type="predicted"/>
<dbReference type="SUPFAM" id="SSF88713">
    <property type="entry name" value="Glycoside hydrolase/deacetylase"/>
    <property type="match status" value="1"/>
</dbReference>
<name>A0ABP7DKE1_9ACTN</name>
<keyword evidence="2" id="KW-0732">Signal</keyword>
<reference evidence="5" key="1">
    <citation type="journal article" date="2019" name="Int. J. Syst. Evol. Microbiol.">
        <title>The Global Catalogue of Microorganisms (GCM) 10K type strain sequencing project: providing services to taxonomists for standard genome sequencing and annotation.</title>
        <authorList>
            <consortium name="The Broad Institute Genomics Platform"/>
            <consortium name="The Broad Institute Genome Sequencing Center for Infectious Disease"/>
            <person name="Wu L."/>
            <person name="Ma J."/>
        </authorList>
    </citation>
    <scope>NUCLEOTIDE SEQUENCE [LARGE SCALE GENOMIC DNA]</scope>
    <source>
        <strain evidence="5">JCM 16548</strain>
    </source>
</reference>
<evidence type="ECO:0000313" key="4">
    <source>
        <dbReference type="EMBL" id="GAA3706898.1"/>
    </source>
</evidence>
<evidence type="ECO:0000256" key="1">
    <source>
        <dbReference type="ARBA" id="ARBA00004613"/>
    </source>
</evidence>
<dbReference type="Gene3D" id="3.20.20.370">
    <property type="entry name" value="Glycoside hydrolase/deacetylase"/>
    <property type="match status" value="1"/>
</dbReference>
<evidence type="ECO:0000313" key="5">
    <source>
        <dbReference type="Proteomes" id="UP001500051"/>
    </source>
</evidence>
<accession>A0ABP7DKE1</accession>
<dbReference type="InterPro" id="IPR051398">
    <property type="entry name" value="Polysacch_Deacetylase"/>
</dbReference>
<sequence>MTATDARNRVIINFHGIGEPSEGVPTAEHQYWCPRNLWLALADCLVETSQDHDVAVEITVDDGNLSDVVDALPALVERGLTASFFVCAGRFRDPRYLSADHLRELRAAGMGIGSHGWAHVDLRRVADSEMYREVTESRARIAEAVGAEISAFAIPFGSYNRRVLRHLRGYDTVFTSDRVRAAPNGWLTPRYSYVHGWTPGDIRTIISTGMSPLRAARRKAAVLYKRWR</sequence>
<gene>
    <name evidence="4" type="ORF">GCM10022204_25990</name>
</gene>
<dbReference type="EMBL" id="BAAAYX010000010">
    <property type="protein sequence ID" value="GAA3706898.1"/>
    <property type="molecule type" value="Genomic_DNA"/>
</dbReference>
<dbReference type="PROSITE" id="PS51677">
    <property type="entry name" value="NODB"/>
    <property type="match status" value="1"/>
</dbReference>
<dbReference type="Pfam" id="PF01522">
    <property type="entry name" value="Polysacc_deac_1"/>
    <property type="match status" value="1"/>
</dbReference>
<organism evidence="4 5">
    <name type="scientific">Microlunatus aurantiacus</name>
    <dbReference type="NCBI Taxonomy" id="446786"/>
    <lineage>
        <taxon>Bacteria</taxon>
        <taxon>Bacillati</taxon>
        <taxon>Actinomycetota</taxon>
        <taxon>Actinomycetes</taxon>
        <taxon>Propionibacteriales</taxon>
        <taxon>Propionibacteriaceae</taxon>
        <taxon>Microlunatus</taxon>
    </lineage>
</organism>